<name>A0A8J6NJ81_9CHLR</name>
<dbReference type="NCBIfam" id="TIGR03847">
    <property type="entry name" value="conserved hypothetical protein"/>
    <property type="match status" value="1"/>
</dbReference>
<dbReference type="AlphaFoldDB" id="A0A8J6NJ81"/>
<evidence type="ECO:0000313" key="2">
    <source>
        <dbReference type="Proteomes" id="UP000614469"/>
    </source>
</evidence>
<organism evidence="1 2">
    <name type="scientific">Candidatus Desulfolinea nitratireducens</name>
    <dbReference type="NCBI Taxonomy" id="2841698"/>
    <lineage>
        <taxon>Bacteria</taxon>
        <taxon>Bacillati</taxon>
        <taxon>Chloroflexota</taxon>
        <taxon>Anaerolineae</taxon>
        <taxon>Anaerolineales</taxon>
        <taxon>Anaerolineales incertae sedis</taxon>
        <taxon>Candidatus Desulfolinea</taxon>
    </lineage>
</organism>
<evidence type="ECO:0000313" key="1">
    <source>
        <dbReference type="EMBL" id="MBC8334762.1"/>
    </source>
</evidence>
<dbReference type="Proteomes" id="UP000614469">
    <property type="component" value="Unassembled WGS sequence"/>
</dbReference>
<sequence>MSEKLYELDPVDHITADAIGKPGQRVFYLHAWKGEQVLTVIIEKIQLDSLSIGIEKFLAEVRQQNPDLVEASSRYVEEVMRISPPVDPLFRVGEISLGYDQAEDKMILISRELLLEDLPAEDGAVVRLWCTRAQARALARWGAEVVKGGRQICTQCGEPMEPEGHFCPKKNGHKH</sequence>
<protein>
    <submittedName>
        <fullName evidence="1">DUF3090 domain-containing protein</fullName>
    </submittedName>
</protein>
<proteinExistence type="predicted"/>
<dbReference type="Pfam" id="PF11290">
    <property type="entry name" value="DUF3090"/>
    <property type="match status" value="1"/>
</dbReference>
<reference evidence="1 2" key="1">
    <citation type="submission" date="2020-08" db="EMBL/GenBank/DDBJ databases">
        <title>Bridging the membrane lipid divide: bacteria of the FCB group superphylum have the potential to synthesize archaeal ether lipids.</title>
        <authorList>
            <person name="Villanueva L."/>
            <person name="Von Meijenfeldt F.A.B."/>
            <person name="Westbye A.B."/>
            <person name="Yadav S."/>
            <person name="Hopmans E.C."/>
            <person name="Dutilh B.E."/>
            <person name="Sinninghe Damste J.S."/>
        </authorList>
    </citation>
    <scope>NUCLEOTIDE SEQUENCE [LARGE SCALE GENOMIC DNA]</scope>
    <source>
        <strain evidence="1">NIOZ-UU36</strain>
    </source>
</reference>
<dbReference type="EMBL" id="JACNJN010000078">
    <property type="protein sequence ID" value="MBC8334762.1"/>
    <property type="molecule type" value="Genomic_DNA"/>
</dbReference>
<dbReference type="InterPro" id="IPR021441">
    <property type="entry name" value="DUF3090"/>
</dbReference>
<gene>
    <name evidence="1" type="ORF">H8E29_05820</name>
</gene>
<accession>A0A8J6NJ81</accession>
<comment type="caution">
    <text evidence="1">The sequence shown here is derived from an EMBL/GenBank/DDBJ whole genome shotgun (WGS) entry which is preliminary data.</text>
</comment>